<feature type="chain" id="PRO_5039517571" description="Sporulation protein" evidence="2">
    <location>
        <begin position="24"/>
        <end position="219"/>
    </location>
</feature>
<evidence type="ECO:0000313" key="3">
    <source>
        <dbReference type="EMBL" id="RIE02147.1"/>
    </source>
</evidence>
<evidence type="ECO:0000313" key="4">
    <source>
        <dbReference type="Proteomes" id="UP000266340"/>
    </source>
</evidence>
<dbReference type="AlphaFoldDB" id="A0A398CQP7"/>
<feature type="region of interest" description="Disordered" evidence="1">
    <location>
        <begin position="116"/>
        <end position="146"/>
    </location>
</feature>
<dbReference type="PROSITE" id="PS51257">
    <property type="entry name" value="PROKAR_LIPOPROTEIN"/>
    <property type="match status" value="1"/>
</dbReference>
<gene>
    <name evidence="3" type="ORF">D3H35_15450</name>
</gene>
<proteinExistence type="predicted"/>
<keyword evidence="2" id="KW-0732">Signal</keyword>
<protein>
    <recommendedName>
        <fullName evidence="5">Sporulation protein</fullName>
    </recommendedName>
</protein>
<dbReference type="EMBL" id="QXJM01000039">
    <property type="protein sequence ID" value="RIE02147.1"/>
    <property type="molecule type" value="Genomic_DNA"/>
</dbReference>
<reference evidence="3 4" key="1">
    <citation type="submission" date="2018-09" db="EMBL/GenBank/DDBJ databases">
        <title>Cohnella cavernae sp. nov., isolated from a karst cave.</title>
        <authorList>
            <person name="Zhu H."/>
        </authorList>
    </citation>
    <scope>NUCLEOTIDE SEQUENCE [LARGE SCALE GENOMIC DNA]</scope>
    <source>
        <strain evidence="3 4">K2E09-144</strain>
    </source>
</reference>
<evidence type="ECO:0000256" key="2">
    <source>
        <dbReference type="SAM" id="SignalP"/>
    </source>
</evidence>
<keyword evidence="4" id="KW-1185">Reference proteome</keyword>
<feature type="signal peptide" evidence="2">
    <location>
        <begin position="1"/>
        <end position="23"/>
    </location>
</feature>
<dbReference type="OrthoDB" id="2820739at2"/>
<dbReference type="RefSeq" id="WP_119150186.1">
    <property type="nucleotide sequence ID" value="NZ_JBHSOV010000009.1"/>
</dbReference>
<evidence type="ECO:0008006" key="5">
    <source>
        <dbReference type="Google" id="ProtNLM"/>
    </source>
</evidence>
<name>A0A398CQP7_9BACL</name>
<comment type="caution">
    <text evidence="3">The sequence shown here is derived from an EMBL/GenBank/DDBJ whole genome shotgun (WGS) entry which is preliminary data.</text>
</comment>
<dbReference type="Proteomes" id="UP000266340">
    <property type="component" value="Unassembled WGS sequence"/>
</dbReference>
<evidence type="ECO:0000256" key="1">
    <source>
        <dbReference type="SAM" id="MobiDB-lite"/>
    </source>
</evidence>
<sequence>MKKTTTLAALGVGTLLLLSACQATSMRQKSVAQEHAVENKQNARAIHQMERKTDERGPTSHGMGTSVYSIIGSSGLHSHGLSSHLESRLGSAGITGVKAFTLDDMVILATAKRKQEASAQSDELQQKLLSPSGSLSGRSLGGSPGRIGKLNADGAGADNIASAEKWIHENLGSGVKVYSLVDPEAVAAIERIRSHADAAPAQQADDIQRLLQLAKAPNK</sequence>
<organism evidence="3 4">
    <name type="scientific">Cohnella faecalis</name>
    <dbReference type="NCBI Taxonomy" id="2315694"/>
    <lineage>
        <taxon>Bacteria</taxon>
        <taxon>Bacillati</taxon>
        <taxon>Bacillota</taxon>
        <taxon>Bacilli</taxon>
        <taxon>Bacillales</taxon>
        <taxon>Paenibacillaceae</taxon>
        <taxon>Cohnella</taxon>
    </lineage>
</organism>
<feature type="compositionally biased region" description="Low complexity" evidence="1">
    <location>
        <begin position="128"/>
        <end position="138"/>
    </location>
</feature>
<accession>A0A398CQP7</accession>